<evidence type="ECO:0000313" key="3">
    <source>
        <dbReference type="Proteomes" id="UP000299102"/>
    </source>
</evidence>
<organism evidence="2 3">
    <name type="scientific">Eumeta variegata</name>
    <name type="common">Bagworm moth</name>
    <name type="synonym">Eumeta japonica</name>
    <dbReference type="NCBI Taxonomy" id="151549"/>
    <lineage>
        <taxon>Eukaryota</taxon>
        <taxon>Metazoa</taxon>
        <taxon>Ecdysozoa</taxon>
        <taxon>Arthropoda</taxon>
        <taxon>Hexapoda</taxon>
        <taxon>Insecta</taxon>
        <taxon>Pterygota</taxon>
        <taxon>Neoptera</taxon>
        <taxon>Endopterygota</taxon>
        <taxon>Lepidoptera</taxon>
        <taxon>Glossata</taxon>
        <taxon>Ditrysia</taxon>
        <taxon>Tineoidea</taxon>
        <taxon>Psychidae</taxon>
        <taxon>Oiketicinae</taxon>
        <taxon>Eumeta</taxon>
    </lineage>
</organism>
<proteinExistence type="predicted"/>
<keyword evidence="3" id="KW-1185">Reference proteome</keyword>
<accession>A0A4C1WMB9</accession>
<name>A0A4C1WMB9_EUMVA</name>
<comment type="caution">
    <text evidence="2">The sequence shown here is derived from an EMBL/GenBank/DDBJ whole genome shotgun (WGS) entry which is preliminary data.</text>
</comment>
<reference evidence="2 3" key="1">
    <citation type="journal article" date="2019" name="Commun. Biol.">
        <title>The bagworm genome reveals a unique fibroin gene that provides high tensile strength.</title>
        <authorList>
            <person name="Kono N."/>
            <person name="Nakamura H."/>
            <person name="Ohtoshi R."/>
            <person name="Tomita M."/>
            <person name="Numata K."/>
            <person name="Arakawa K."/>
        </authorList>
    </citation>
    <scope>NUCLEOTIDE SEQUENCE [LARGE SCALE GENOMIC DNA]</scope>
</reference>
<feature type="compositionally biased region" description="Polar residues" evidence="1">
    <location>
        <begin position="24"/>
        <end position="39"/>
    </location>
</feature>
<sequence length="104" mass="11793">MEGQSPSAPNKRPRGPGTGDYSALCNSRRPQPVSSLSNRPRLIISSQLDSLVLRRDVASSSAVCYVLYLMYYREDSEGLFNFVPAADFHRRSIRGKYHHRHFHG</sequence>
<feature type="region of interest" description="Disordered" evidence="1">
    <location>
        <begin position="1"/>
        <end position="39"/>
    </location>
</feature>
<dbReference type="EMBL" id="BGZK01000593">
    <property type="protein sequence ID" value="GBP51990.1"/>
    <property type="molecule type" value="Genomic_DNA"/>
</dbReference>
<dbReference type="OrthoDB" id="7480422at2759"/>
<protein>
    <submittedName>
        <fullName evidence="2">Uncharacterized protein</fullName>
    </submittedName>
</protein>
<dbReference type="Proteomes" id="UP000299102">
    <property type="component" value="Unassembled WGS sequence"/>
</dbReference>
<gene>
    <name evidence="2" type="ORF">EVAR_45839_1</name>
</gene>
<evidence type="ECO:0000313" key="2">
    <source>
        <dbReference type="EMBL" id="GBP51990.1"/>
    </source>
</evidence>
<dbReference type="AlphaFoldDB" id="A0A4C1WMB9"/>
<evidence type="ECO:0000256" key="1">
    <source>
        <dbReference type="SAM" id="MobiDB-lite"/>
    </source>
</evidence>